<dbReference type="KEGG" id="sata:C5746_28270"/>
<evidence type="ECO:0000256" key="1">
    <source>
        <dbReference type="SAM" id="MobiDB-lite"/>
    </source>
</evidence>
<feature type="region of interest" description="Disordered" evidence="1">
    <location>
        <begin position="176"/>
        <end position="198"/>
    </location>
</feature>
<feature type="compositionally biased region" description="Basic and acidic residues" evidence="1">
    <location>
        <begin position="481"/>
        <end position="499"/>
    </location>
</feature>
<dbReference type="AlphaFoldDB" id="A0A2Z5JIK8"/>
<dbReference type="EMBL" id="CP027306">
    <property type="protein sequence ID" value="AXE80191.1"/>
    <property type="molecule type" value="Genomic_DNA"/>
</dbReference>
<gene>
    <name evidence="2" type="ORF">C5746_28270</name>
</gene>
<dbReference type="RefSeq" id="WP_114246648.1">
    <property type="nucleotide sequence ID" value="NZ_CP027306.1"/>
</dbReference>
<protein>
    <submittedName>
        <fullName evidence="2">Uncharacterized protein</fullName>
    </submittedName>
</protein>
<name>A0A2Z5JIK8_STRAR</name>
<feature type="region of interest" description="Disordered" evidence="1">
    <location>
        <begin position="459"/>
        <end position="499"/>
    </location>
</feature>
<evidence type="ECO:0000313" key="2">
    <source>
        <dbReference type="EMBL" id="AXE80191.1"/>
    </source>
</evidence>
<reference evidence="2 3" key="1">
    <citation type="journal article" date="2018" name="Front. Microbiol.">
        <title>Genome Sequencing of Streptomyces atratus SCSIOZH16 and Activation Production of Nocardamine via Metabolic Engineering.</title>
        <authorList>
            <person name="Li Y."/>
            <person name="Zhang C."/>
            <person name="Liu C."/>
            <person name="Ju J."/>
            <person name="Ma J."/>
        </authorList>
    </citation>
    <scope>NUCLEOTIDE SEQUENCE [LARGE SCALE GENOMIC DNA]</scope>
    <source>
        <strain evidence="2 3">SCSIO_ZH16</strain>
    </source>
</reference>
<organism evidence="2 3">
    <name type="scientific">Streptomyces atratus</name>
    <dbReference type="NCBI Taxonomy" id="1893"/>
    <lineage>
        <taxon>Bacteria</taxon>
        <taxon>Bacillati</taxon>
        <taxon>Actinomycetota</taxon>
        <taxon>Actinomycetes</taxon>
        <taxon>Kitasatosporales</taxon>
        <taxon>Streptomycetaceae</taxon>
        <taxon>Streptomyces</taxon>
    </lineage>
</organism>
<feature type="region of interest" description="Disordered" evidence="1">
    <location>
        <begin position="102"/>
        <end position="126"/>
    </location>
</feature>
<evidence type="ECO:0000313" key="3">
    <source>
        <dbReference type="Proteomes" id="UP000252698"/>
    </source>
</evidence>
<feature type="region of interest" description="Disordered" evidence="1">
    <location>
        <begin position="254"/>
        <end position="277"/>
    </location>
</feature>
<accession>A0A2Z5JIK8</accession>
<dbReference type="GeneID" id="95522298"/>
<dbReference type="Proteomes" id="UP000252698">
    <property type="component" value="Chromosome"/>
</dbReference>
<feature type="compositionally biased region" description="Basic and acidic residues" evidence="1">
    <location>
        <begin position="266"/>
        <end position="277"/>
    </location>
</feature>
<sequence>MGAFSYTDLIEVDLSKLGAAADDWAATAAGLEKLRTEVYSGLLQLSDGADWAGLNAAVTKDFVRKTAKEVADLHLEAQSIVAVLQDAHGELTHVQKRARELSAEARKGDPTRQAGPDPGLLVTDGPNGTVKVTEAFCSVEGTSQRTKDLMQWYADTLTGLVSHAAEIDAAATRALKRSHGGDPHNAGHATYTSLDEDQLPRATKLASLGDDANTAQRAELRRLWSSLSPQARAELWSGHKDDLLAAGLLSPSVKQAAPDRGSGPHGSEEPGAEERRTREKMNLIAEAADWTGDNDAARHMAHYLGNSGTDMELPIDKMMSDVPGFRTHIEDGIREHQDAWREQALAEFRRNGGQPVSIPVETDNRDFSFTKDVDENWFYAVGSTRSNVTGVVTVVPDANGQPKVGLDYQANAWDRYNWDQNKGVTIDLPGGSDMSIPDGQMARLHTTGIAQEFDMAGSSSVKHYDLGGSAPNHGPLPQPDEPGREGDRTDPGREQQEAR</sequence>
<proteinExistence type="predicted"/>